<protein>
    <recommendedName>
        <fullName evidence="4">Secreted protein</fullName>
    </recommendedName>
</protein>
<reference evidence="2 3" key="1">
    <citation type="submission" date="2023-03" db="EMBL/GenBank/DDBJ databases">
        <title>High recombination rates correlate with genetic variation in Cardiocondyla obscurior ants.</title>
        <authorList>
            <person name="Errbii M."/>
        </authorList>
    </citation>
    <scope>NUCLEOTIDE SEQUENCE [LARGE SCALE GENOMIC DNA]</scope>
    <source>
        <strain evidence="2">Alpha-2009</strain>
        <tissue evidence="2">Whole body</tissue>
    </source>
</reference>
<dbReference type="AlphaFoldDB" id="A0AAW2FC42"/>
<gene>
    <name evidence="2" type="ORF">PUN28_013005</name>
</gene>
<evidence type="ECO:0008006" key="4">
    <source>
        <dbReference type="Google" id="ProtNLM"/>
    </source>
</evidence>
<comment type="caution">
    <text evidence="2">The sequence shown here is derived from an EMBL/GenBank/DDBJ whole genome shotgun (WGS) entry which is preliminary data.</text>
</comment>
<accession>A0AAW2FC42</accession>
<feature type="region of interest" description="Disordered" evidence="1">
    <location>
        <begin position="60"/>
        <end position="84"/>
    </location>
</feature>
<feature type="compositionally biased region" description="Basic and acidic residues" evidence="1">
    <location>
        <begin position="69"/>
        <end position="84"/>
    </location>
</feature>
<organism evidence="2 3">
    <name type="scientific">Cardiocondyla obscurior</name>
    <dbReference type="NCBI Taxonomy" id="286306"/>
    <lineage>
        <taxon>Eukaryota</taxon>
        <taxon>Metazoa</taxon>
        <taxon>Ecdysozoa</taxon>
        <taxon>Arthropoda</taxon>
        <taxon>Hexapoda</taxon>
        <taxon>Insecta</taxon>
        <taxon>Pterygota</taxon>
        <taxon>Neoptera</taxon>
        <taxon>Endopterygota</taxon>
        <taxon>Hymenoptera</taxon>
        <taxon>Apocrita</taxon>
        <taxon>Aculeata</taxon>
        <taxon>Formicoidea</taxon>
        <taxon>Formicidae</taxon>
        <taxon>Myrmicinae</taxon>
        <taxon>Cardiocondyla</taxon>
    </lineage>
</organism>
<keyword evidence="3" id="KW-1185">Reference proteome</keyword>
<evidence type="ECO:0000313" key="3">
    <source>
        <dbReference type="Proteomes" id="UP001430953"/>
    </source>
</evidence>
<evidence type="ECO:0000313" key="2">
    <source>
        <dbReference type="EMBL" id="KAL0111507.1"/>
    </source>
</evidence>
<name>A0AAW2FC42_9HYME</name>
<evidence type="ECO:0000256" key="1">
    <source>
        <dbReference type="SAM" id="MobiDB-lite"/>
    </source>
</evidence>
<dbReference type="Proteomes" id="UP001430953">
    <property type="component" value="Unassembled WGS sequence"/>
</dbReference>
<sequence>MSWYSKSFDTILLFFFLLLSLITKLSLKRRTPERTTVNLSRRFFTIKIKIIRATNDHSPLVNSRRRNEHHRDIVSSGERDGPRC</sequence>
<proteinExistence type="predicted"/>
<dbReference type="EMBL" id="JADYXP020000013">
    <property type="protein sequence ID" value="KAL0111507.1"/>
    <property type="molecule type" value="Genomic_DNA"/>
</dbReference>